<dbReference type="AlphaFoldDB" id="A0A1X7HCS0"/>
<name>A0A1X7HCS0_9PROT</name>
<dbReference type="RefSeq" id="WP_085090388.1">
    <property type="nucleotide sequence ID" value="NZ_FXAK01000007.1"/>
</dbReference>
<feature type="domain" description="Prolyl 4-hydroxylase alpha subunit Fe(2+) 2OG dioxygenase" evidence="1">
    <location>
        <begin position="105"/>
        <end position="180"/>
    </location>
</feature>
<protein>
    <submittedName>
        <fullName evidence="2">2OG-Fe(II) oxygenase superfamily protein</fullName>
    </submittedName>
</protein>
<dbReference type="STRING" id="286727.SAMN02982917_5674"/>
<evidence type="ECO:0000259" key="1">
    <source>
        <dbReference type="Pfam" id="PF13640"/>
    </source>
</evidence>
<dbReference type="InterPro" id="IPR044862">
    <property type="entry name" value="Pro_4_hyd_alph_FE2OG_OXY"/>
</dbReference>
<reference evidence="2 3" key="1">
    <citation type="submission" date="2017-04" db="EMBL/GenBank/DDBJ databases">
        <authorList>
            <person name="Afonso C.L."/>
            <person name="Miller P.J."/>
            <person name="Scott M.A."/>
            <person name="Spackman E."/>
            <person name="Goraichik I."/>
            <person name="Dimitrov K.M."/>
            <person name="Suarez D.L."/>
            <person name="Swayne D.E."/>
        </authorList>
    </citation>
    <scope>NUCLEOTIDE SEQUENCE [LARGE SCALE GENOMIC DNA]</scope>
    <source>
        <strain evidence="2 3">A2P</strain>
    </source>
</reference>
<dbReference type="Gene3D" id="2.60.120.620">
    <property type="entry name" value="q2cbj1_9rhob like domain"/>
    <property type="match status" value="1"/>
</dbReference>
<dbReference type="OrthoDB" id="8578235at2"/>
<proteinExistence type="predicted"/>
<evidence type="ECO:0000313" key="3">
    <source>
        <dbReference type="Proteomes" id="UP000192936"/>
    </source>
</evidence>
<evidence type="ECO:0000313" key="2">
    <source>
        <dbReference type="EMBL" id="SMF84138.1"/>
    </source>
</evidence>
<dbReference type="EMBL" id="FXAK01000007">
    <property type="protein sequence ID" value="SMF84138.1"/>
    <property type="molecule type" value="Genomic_DNA"/>
</dbReference>
<organism evidence="2 3">
    <name type="scientific">Azospirillum oryzae</name>
    <dbReference type="NCBI Taxonomy" id="286727"/>
    <lineage>
        <taxon>Bacteria</taxon>
        <taxon>Pseudomonadati</taxon>
        <taxon>Pseudomonadota</taxon>
        <taxon>Alphaproteobacteria</taxon>
        <taxon>Rhodospirillales</taxon>
        <taxon>Azospirillaceae</taxon>
        <taxon>Azospirillum</taxon>
    </lineage>
</organism>
<gene>
    <name evidence="2" type="ORF">SAMN02982917_5674</name>
</gene>
<dbReference type="Proteomes" id="UP000192936">
    <property type="component" value="Unassembled WGS sequence"/>
</dbReference>
<sequence length="211" mass="24257">MSMLDLDKFRSTPLQHDPYDFLCVPGFVKREFLEELHRDYPKVDKPGSIPLGVFPQGPSFDRLIAELKGPEVCKAFSDKFDLDLSKYPTMFTARGMCRPTDGKIHPDSASKVITVLIYMNPPWEATGGRLRILRSQNLEDYAAEVPPEEGTLMCFRRSDTSWHGHYPFEGQRRAIQMNWVKGSVYIWHEQWRHRIGAWAKGVFGSQQSAGY</sequence>
<dbReference type="Pfam" id="PF13640">
    <property type="entry name" value="2OG-FeII_Oxy_3"/>
    <property type="match status" value="1"/>
</dbReference>
<accession>A0A1X7HCS0</accession>